<sequence length="396" mass="41554">MSERVGPIMRASNSIKHLVGQRLQGTRGAAPARAAVTAPDTDHPRPVEISPHGPSVREPASGERAARRQLADARHAIEPVLRAAVASLTDPLDRMAGYHFGWCDTTGAPAPGVQGKAFRPALTFAAAAACGGRVEDAVHAAAAVELLHNFSLVHDDVMDADDTRHGRPTVWRVWGETNATLLGDALQALALGVLSDGVPEAVTAEAVIRLARTTVALCQGQYEDCAFESRSSVSVTEYLAMAAGKTGALLGCSCALGALCAGADHRTVSAMHTFGRELGLVFQLVDDAMDIWGDPAITGKPAHSDLLHRKQSYPVVCALSSDTSPGRELARLYRSPHPMTAEKAARAAELVEAAGGRQRTLHRAATAMRSALAALPPGLATGDLTALAQLVAHRNR</sequence>
<keyword evidence="5" id="KW-1185">Reference proteome</keyword>
<keyword evidence="2 4" id="KW-0808">Transferase</keyword>
<feature type="compositionally biased region" description="Low complexity" evidence="3">
    <location>
        <begin position="25"/>
        <end position="39"/>
    </location>
</feature>
<evidence type="ECO:0000256" key="1">
    <source>
        <dbReference type="ARBA" id="ARBA00005128"/>
    </source>
</evidence>
<name>A0A379JHI2_9NOCA</name>
<dbReference type="Gene3D" id="1.10.600.10">
    <property type="entry name" value="Farnesyl Diphosphate Synthase"/>
    <property type="match status" value="1"/>
</dbReference>
<dbReference type="Proteomes" id="UP000255467">
    <property type="component" value="Unassembled WGS sequence"/>
</dbReference>
<dbReference type="SFLD" id="SFLDG01017">
    <property type="entry name" value="Polyprenyl_Transferase_Like"/>
    <property type="match status" value="1"/>
</dbReference>
<evidence type="ECO:0000256" key="3">
    <source>
        <dbReference type="SAM" id="MobiDB-lite"/>
    </source>
</evidence>
<reference evidence="4 5" key="1">
    <citation type="submission" date="2018-06" db="EMBL/GenBank/DDBJ databases">
        <authorList>
            <consortium name="Pathogen Informatics"/>
            <person name="Doyle S."/>
        </authorList>
    </citation>
    <scope>NUCLEOTIDE SEQUENCE [LARGE SCALE GENOMIC DNA]</scope>
    <source>
        <strain evidence="4 5">NCTC1934</strain>
    </source>
</reference>
<dbReference type="GO" id="GO:0004337">
    <property type="term" value="F:(2E,6E)-farnesyl diphosphate synthase activity"/>
    <property type="evidence" value="ECO:0007669"/>
    <property type="project" value="UniProtKB-EC"/>
</dbReference>
<comment type="pathway">
    <text evidence="1">Isoprenoid biosynthesis.</text>
</comment>
<feature type="region of interest" description="Disordered" evidence="3">
    <location>
        <begin position="22"/>
        <end position="66"/>
    </location>
</feature>
<dbReference type="PANTHER" id="PTHR12001">
    <property type="entry name" value="GERANYLGERANYL PYROPHOSPHATE SYNTHASE"/>
    <property type="match status" value="1"/>
</dbReference>
<dbReference type="STRING" id="1406858.GCA_000710895_03825"/>
<dbReference type="InterPro" id="IPR008949">
    <property type="entry name" value="Isoprenoid_synthase_dom_sf"/>
</dbReference>
<gene>
    <name evidence="4" type="ORF">NCTC1934_05354</name>
</gene>
<dbReference type="InterPro" id="IPR000092">
    <property type="entry name" value="Polyprenyl_synt"/>
</dbReference>
<organism evidence="4 5">
    <name type="scientific">Nocardia otitidiscaviarum</name>
    <dbReference type="NCBI Taxonomy" id="1823"/>
    <lineage>
        <taxon>Bacteria</taxon>
        <taxon>Bacillati</taxon>
        <taxon>Actinomycetota</taxon>
        <taxon>Actinomycetes</taxon>
        <taxon>Mycobacteriales</taxon>
        <taxon>Nocardiaceae</taxon>
        <taxon>Nocardia</taxon>
    </lineage>
</organism>
<dbReference type="SFLD" id="SFLDS00005">
    <property type="entry name" value="Isoprenoid_Synthase_Type_I"/>
    <property type="match status" value="1"/>
</dbReference>
<evidence type="ECO:0000313" key="5">
    <source>
        <dbReference type="Proteomes" id="UP000255467"/>
    </source>
</evidence>
<dbReference type="EMBL" id="UGRY01000004">
    <property type="protein sequence ID" value="SUD48027.1"/>
    <property type="molecule type" value="Genomic_DNA"/>
</dbReference>
<comment type="similarity">
    <text evidence="2">Belongs to the FPP/GGPP synthase family.</text>
</comment>
<dbReference type="AlphaFoldDB" id="A0A379JHI2"/>
<dbReference type="PANTHER" id="PTHR12001:SF86">
    <property type="entry name" value="GERANYLGERANYL DIPHOSPHATE SYNTHASE"/>
    <property type="match status" value="1"/>
</dbReference>
<evidence type="ECO:0000313" key="4">
    <source>
        <dbReference type="EMBL" id="SUD48027.1"/>
    </source>
</evidence>
<evidence type="ECO:0000256" key="2">
    <source>
        <dbReference type="RuleBase" id="RU004466"/>
    </source>
</evidence>
<dbReference type="EC" id="2.5.1.10" evidence="4"/>
<dbReference type="SUPFAM" id="SSF48576">
    <property type="entry name" value="Terpenoid synthases"/>
    <property type="match status" value="1"/>
</dbReference>
<dbReference type="GO" id="GO:0008299">
    <property type="term" value="P:isoprenoid biosynthetic process"/>
    <property type="evidence" value="ECO:0007669"/>
    <property type="project" value="InterPro"/>
</dbReference>
<proteinExistence type="inferred from homology"/>
<protein>
    <submittedName>
        <fullName evidence="4">Farnesyl diphosphate synthase</fullName>
        <ecNumber evidence="4">2.5.1.10</ecNumber>
    </submittedName>
</protein>
<accession>A0A379JHI2</accession>
<dbReference type="CDD" id="cd00685">
    <property type="entry name" value="Trans_IPPS_HT"/>
    <property type="match status" value="1"/>
</dbReference>
<dbReference type="Pfam" id="PF00348">
    <property type="entry name" value="polyprenyl_synt"/>
    <property type="match status" value="1"/>
</dbReference>